<feature type="region of interest" description="Disordered" evidence="11">
    <location>
        <begin position="178"/>
        <end position="206"/>
    </location>
</feature>
<dbReference type="Gene3D" id="3.30.160.60">
    <property type="entry name" value="Classic Zinc Finger"/>
    <property type="match status" value="1"/>
</dbReference>
<sequence length="283" mass="32603">MSQMQLLRMFLNERLTAAVVEILEAVEKTVAEYEEENERLRRLLKNTPDIHHSLQFTLAVSEDEVATDPREWCPSPGQENPEPTKIKEEQEELWTSQQEKQLQGLDNDNLEFRFPPRVKSECDQQDEIQSLTLQQTETVENRACDFTTVHHTAFETHLKHLATPCNTLEHQNVFSNTSAVGSDPGFDNRSTLNPNPPMGEHYYQPNTTTSRTHRCSDCGEMFALKDDLQRHVTLAKKRPSECRLDSGTAHIWQAEKHCTCPFCGKTLKYKGDLSRHMRIHTDV</sequence>
<evidence type="ECO:0000256" key="3">
    <source>
        <dbReference type="ARBA" id="ARBA00022737"/>
    </source>
</evidence>
<evidence type="ECO:0000313" key="13">
    <source>
        <dbReference type="EMBL" id="KAL1006059.1"/>
    </source>
</evidence>
<keyword evidence="3" id="KW-0677">Repeat</keyword>
<accession>A0ABD0XAR7</accession>
<evidence type="ECO:0000256" key="11">
    <source>
        <dbReference type="SAM" id="MobiDB-lite"/>
    </source>
</evidence>
<gene>
    <name evidence="13" type="ORF">UPYG_G00067320</name>
</gene>
<evidence type="ECO:0000256" key="7">
    <source>
        <dbReference type="ARBA" id="ARBA00023125"/>
    </source>
</evidence>
<dbReference type="PROSITE" id="PS00028">
    <property type="entry name" value="ZINC_FINGER_C2H2_1"/>
    <property type="match status" value="1"/>
</dbReference>
<dbReference type="GO" id="GO:0005634">
    <property type="term" value="C:nucleus"/>
    <property type="evidence" value="ECO:0007669"/>
    <property type="project" value="UniProtKB-SubCell"/>
</dbReference>
<dbReference type="Pfam" id="PF00096">
    <property type="entry name" value="zf-C2H2"/>
    <property type="match status" value="2"/>
</dbReference>
<evidence type="ECO:0000256" key="9">
    <source>
        <dbReference type="ARBA" id="ARBA00023242"/>
    </source>
</evidence>
<evidence type="ECO:0000256" key="8">
    <source>
        <dbReference type="ARBA" id="ARBA00023163"/>
    </source>
</evidence>
<organism evidence="13 14">
    <name type="scientific">Umbra pygmaea</name>
    <name type="common">Eastern mudminnow</name>
    <dbReference type="NCBI Taxonomy" id="75934"/>
    <lineage>
        <taxon>Eukaryota</taxon>
        <taxon>Metazoa</taxon>
        <taxon>Chordata</taxon>
        <taxon>Craniata</taxon>
        <taxon>Vertebrata</taxon>
        <taxon>Euteleostomi</taxon>
        <taxon>Actinopterygii</taxon>
        <taxon>Neopterygii</taxon>
        <taxon>Teleostei</taxon>
        <taxon>Protacanthopterygii</taxon>
        <taxon>Esociformes</taxon>
        <taxon>Umbridae</taxon>
        <taxon>Umbra</taxon>
    </lineage>
</organism>
<keyword evidence="7" id="KW-0238">DNA-binding</keyword>
<dbReference type="EMBL" id="JAGEUA010000002">
    <property type="protein sequence ID" value="KAL1006059.1"/>
    <property type="molecule type" value="Genomic_DNA"/>
</dbReference>
<feature type="domain" description="C2H2-type" evidence="12">
    <location>
        <begin position="213"/>
        <end position="231"/>
    </location>
</feature>
<evidence type="ECO:0000256" key="4">
    <source>
        <dbReference type="ARBA" id="ARBA00022771"/>
    </source>
</evidence>
<keyword evidence="8" id="KW-0804">Transcription</keyword>
<keyword evidence="6" id="KW-0805">Transcription regulation</keyword>
<dbReference type="SUPFAM" id="SSF57667">
    <property type="entry name" value="beta-beta-alpha zinc fingers"/>
    <property type="match status" value="1"/>
</dbReference>
<dbReference type="PANTHER" id="PTHR24408:SF34">
    <property type="entry name" value="ZINC FINGER PROTEIN 672-RELATED"/>
    <property type="match status" value="1"/>
</dbReference>
<dbReference type="InterPro" id="IPR013087">
    <property type="entry name" value="Znf_C2H2_type"/>
</dbReference>
<dbReference type="GO" id="GO:0003677">
    <property type="term" value="F:DNA binding"/>
    <property type="evidence" value="ECO:0007669"/>
    <property type="project" value="UniProtKB-KW"/>
</dbReference>
<evidence type="ECO:0000256" key="2">
    <source>
        <dbReference type="ARBA" id="ARBA00022723"/>
    </source>
</evidence>
<evidence type="ECO:0000313" key="14">
    <source>
        <dbReference type="Proteomes" id="UP001557470"/>
    </source>
</evidence>
<keyword evidence="4 10" id="KW-0863">Zinc-finger</keyword>
<name>A0ABD0XAR7_UMBPY</name>
<dbReference type="InterPro" id="IPR036236">
    <property type="entry name" value="Znf_C2H2_sf"/>
</dbReference>
<dbReference type="Proteomes" id="UP001557470">
    <property type="component" value="Unassembled WGS sequence"/>
</dbReference>
<comment type="caution">
    <text evidence="13">The sequence shown here is derived from an EMBL/GenBank/DDBJ whole genome shotgun (WGS) entry which is preliminary data.</text>
</comment>
<dbReference type="GO" id="GO:0008270">
    <property type="term" value="F:zinc ion binding"/>
    <property type="evidence" value="ECO:0007669"/>
    <property type="project" value="UniProtKB-KW"/>
</dbReference>
<reference evidence="13 14" key="1">
    <citation type="submission" date="2024-06" db="EMBL/GenBank/DDBJ databases">
        <authorList>
            <person name="Pan Q."/>
            <person name="Wen M."/>
            <person name="Jouanno E."/>
            <person name="Zahm M."/>
            <person name="Klopp C."/>
            <person name="Cabau C."/>
            <person name="Louis A."/>
            <person name="Berthelot C."/>
            <person name="Parey E."/>
            <person name="Roest Crollius H."/>
            <person name="Montfort J."/>
            <person name="Robinson-Rechavi M."/>
            <person name="Bouchez O."/>
            <person name="Lampietro C."/>
            <person name="Lopez Roques C."/>
            <person name="Donnadieu C."/>
            <person name="Postlethwait J."/>
            <person name="Bobe J."/>
            <person name="Verreycken H."/>
            <person name="Guiguen Y."/>
        </authorList>
    </citation>
    <scope>NUCLEOTIDE SEQUENCE [LARGE SCALE GENOMIC DNA]</scope>
    <source>
        <strain evidence="13">Up_M1</strain>
        <tissue evidence="13">Testis</tissue>
    </source>
</reference>
<keyword evidence="5" id="KW-0862">Zinc</keyword>
<proteinExistence type="predicted"/>
<comment type="subcellular location">
    <subcellularLocation>
        <location evidence="1">Nucleus</location>
    </subcellularLocation>
</comment>
<evidence type="ECO:0000256" key="6">
    <source>
        <dbReference type="ARBA" id="ARBA00023015"/>
    </source>
</evidence>
<evidence type="ECO:0000256" key="10">
    <source>
        <dbReference type="PROSITE-ProRule" id="PRU00042"/>
    </source>
</evidence>
<dbReference type="PROSITE" id="PS50157">
    <property type="entry name" value="ZINC_FINGER_C2H2_2"/>
    <property type="match status" value="2"/>
</dbReference>
<dbReference type="FunFam" id="3.30.160.60:FF:000646">
    <property type="entry name" value="Myeloid zinc finger 1"/>
    <property type="match status" value="1"/>
</dbReference>
<dbReference type="AlphaFoldDB" id="A0ABD0XAR7"/>
<feature type="domain" description="C2H2-type" evidence="12">
    <location>
        <begin position="258"/>
        <end position="283"/>
    </location>
</feature>
<evidence type="ECO:0000256" key="1">
    <source>
        <dbReference type="ARBA" id="ARBA00004123"/>
    </source>
</evidence>
<keyword evidence="2" id="KW-0479">Metal-binding</keyword>
<evidence type="ECO:0000259" key="12">
    <source>
        <dbReference type="PROSITE" id="PS50157"/>
    </source>
</evidence>
<dbReference type="PANTHER" id="PTHR24408">
    <property type="entry name" value="ZINC FINGER PROTEIN"/>
    <property type="match status" value="1"/>
</dbReference>
<keyword evidence="9" id="KW-0539">Nucleus</keyword>
<keyword evidence="14" id="KW-1185">Reference proteome</keyword>
<evidence type="ECO:0000256" key="5">
    <source>
        <dbReference type="ARBA" id="ARBA00022833"/>
    </source>
</evidence>
<dbReference type="SMART" id="SM00355">
    <property type="entry name" value="ZnF_C2H2"/>
    <property type="match status" value="2"/>
</dbReference>
<protein>
    <recommendedName>
        <fullName evidence="12">C2H2-type domain-containing protein</fullName>
    </recommendedName>
</protein>